<dbReference type="Gene3D" id="2.40.50.100">
    <property type="match status" value="1"/>
</dbReference>
<dbReference type="InterPro" id="IPR039771">
    <property type="entry name" value="Csl4"/>
</dbReference>
<feature type="region of interest" description="Disordered" evidence="4">
    <location>
        <begin position="159"/>
        <end position="180"/>
    </location>
</feature>
<dbReference type="GO" id="GO:0005730">
    <property type="term" value="C:nucleolus"/>
    <property type="evidence" value="ECO:0007669"/>
    <property type="project" value="UniProtKB-SubCell"/>
</dbReference>
<feature type="domain" description="Exosome complex component CSL4 C-terminal" evidence="5">
    <location>
        <begin position="83"/>
        <end position="123"/>
    </location>
</feature>
<reference evidence="7" key="1">
    <citation type="submission" date="2021-01" db="EMBL/GenBank/DDBJ databases">
        <authorList>
            <person name="Corre E."/>
            <person name="Pelletier E."/>
            <person name="Niang G."/>
            <person name="Scheremetjew M."/>
            <person name="Finn R."/>
            <person name="Kale V."/>
            <person name="Holt S."/>
            <person name="Cochrane G."/>
            <person name="Meng A."/>
            <person name="Brown T."/>
            <person name="Cohen L."/>
        </authorList>
    </citation>
    <scope>NUCLEOTIDE SEQUENCE</scope>
    <source>
        <strain evidence="7">NIES-2562</strain>
    </source>
</reference>
<evidence type="ECO:0000256" key="4">
    <source>
        <dbReference type="SAM" id="MobiDB-lite"/>
    </source>
</evidence>
<keyword evidence="3" id="KW-0271">Exosome</keyword>
<evidence type="ECO:0000313" key="7">
    <source>
        <dbReference type="EMBL" id="CAE0241370.1"/>
    </source>
</evidence>
<dbReference type="InterPro" id="IPR019495">
    <property type="entry name" value="EXOSC1_C"/>
</dbReference>
<dbReference type="PANTHER" id="PTHR12686">
    <property type="entry name" value="3'-5' EXORIBONUCLEASE CSL4-RELATED"/>
    <property type="match status" value="1"/>
</dbReference>
<dbReference type="GO" id="GO:0000176">
    <property type="term" value="C:nuclear exosome (RNase complex)"/>
    <property type="evidence" value="ECO:0007669"/>
    <property type="project" value="TreeGrafter"/>
</dbReference>
<dbReference type="GO" id="GO:0005737">
    <property type="term" value="C:cytoplasm"/>
    <property type="evidence" value="ECO:0007669"/>
    <property type="project" value="TreeGrafter"/>
</dbReference>
<feature type="domain" description="Exosome complex component N-terminal" evidence="6">
    <location>
        <begin position="3"/>
        <end position="26"/>
    </location>
</feature>
<dbReference type="Pfam" id="PF10447">
    <property type="entry name" value="EXOSC1"/>
    <property type="match status" value="2"/>
</dbReference>
<comment type="subcellular location">
    <subcellularLocation>
        <location evidence="1">Nucleus</location>
        <location evidence="1">Nucleolus</location>
    </subcellularLocation>
</comment>
<evidence type="ECO:0000256" key="3">
    <source>
        <dbReference type="ARBA" id="ARBA00022835"/>
    </source>
</evidence>
<evidence type="ECO:0000259" key="5">
    <source>
        <dbReference type="Pfam" id="PF10447"/>
    </source>
</evidence>
<evidence type="ECO:0000259" key="6">
    <source>
        <dbReference type="Pfam" id="PF14382"/>
    </source>
</evidence>
<dbReference type="GO" id="GO:0003723">
    <property type="term" value="F:RNA binding"/>
    <property type="evidence" value="ECO:0007669"/>
    <property type="project" value="InterPro"/>
</dbReference>
<dbReference type="PANTHER" id="PTHR12686:SF8">
    <property type="entry name" value="EXOSOME COMPLEX COMPONENT CSL4"/>
    <property type="match status" value="1"/>
</dbReference>
<accession>A0A7S3CZ00</accession>
<gene>
    <name evidence="7" type="ORF">PBIL07802_LOCUS3532</name>
</gene>
<keyword evidence="2" id="KW-0963">Cytoplasm</keyword>
<dbReference type="Gene3D" id="2.40.50.140">
    <property type="entry name" value="Nucleic acid-binding proteins"/>
    <property type="match status" value="1"/>
</dbReference>
<dbReference type="GO" id="GO:0006396">
    <property type="term" value="P:RNA processing"/>
    <property type="evidence" value="ECO:0007669"/>
    <property type="project" value="InterPro"/>
</dbReference>
<dbReference type="Pfam" id="PF14382">
    <property type="entry name" value="ECR1_N"/>
    <property type="match status" value="1"/>
</dbReference>
<evidence type="ECO:0000256" key="2">
    <source>
        <dbReference type="ARBA" id="ARBA00022490"/>
    </source>
</evidence>
<dbReference type="SUPFAM" id="SSF50249">
    <property type="entry name" value="Nucleic acid-binding proteins"/>
    <property type="match status" value="1"/>
</dbReference>
<name>A0A7S3CZ00_9EUKA</name>
<dbReference type="InterPro" id="IPR012340">
    <property type="entry name" value="NA-bd_OB-fold"/>
</dbReference>
<dbReference type="InterPro" id="IPR025721">
    <property type="entry name" value="Exosome_cplx_N_dom"/>
</dbReference>
<organism evidence="7">
    <name type="scientific">Palpitomonas bilix</name>
    <dbReference type="NCBI Taxonomy" id="652834"/>
    <lineage>
        <taxon>Eukaryota</taxon>
        <taxon>Eukaryota incertae sedis</taxon>
    </lineage>
</organism>
<proteinExistence type="predicted"/>
<feature type="domain" description="Exosome complex component CSL4 C-terminal" evidence="5">
    <location>
        <begin position="52"/>
        <end position="80"/>
    </location>
</feature>
<sequence>MAEGLIPGKGTYEANGHIFSSLVGEVLMREAGGETVVEVSQQGSRSSVAAAVPEKGNIVLCRVTKINPRHAATEILLVGDRTLHEPFSGIIRAQDARSTDVDSVQIEKCFRPLDIVRAQVISLGDRKSFFLSTADDHLGVVSAMSRGGERMTGVDEKTMKVEGGEETEARKVAIGSPPSS</sequence>
<evidence type="ECO:0000256" key="1">
    <source>
        <dbReference type="ARBA" id="ARBA00004604"/>
    </source>
</evidence>
<dbReference type="EMBL" id="HBIB01005830">
    <property type="protein sequence ID" value="CAE0241370.1"/>
    <property type="molecule type" value="Transcribed_RNA"/>
</dbReference>
<feature type="compositionally biased region" description="Basic and acidic residues" evidence="4">
    <location>
        <begin position="159"/>
        <end position="171"/>
    </location>
</feature>
<protein>
    <submittedName>
        <fullName evidence="7">Uncharacterized protein</fullName>
    </submittedName>
</protein>
<dbReference type="SUPFAM" id="SSF110324">
    <property type="entry name" value="Ribosomal L27 protein-like"/>
    <property type="match status" value="1"/>
</dbReference>
<dbReference type="AlphaFoldDB" id="A0A7S3CZ00"/>